<feature type="transmembrane region" description="Helical" evidence="1">
    <location>
        <begin position="386"/>
        <end position="403"/>
    </location>
</feature>
<comment type="caution">
    <text evidence="2">The sequence shown here is derived from an EMBL/GenBank/DDBJ whole genome shotgun (WGS) entry which is preliminary data.</text>
</comment>
<keyword evidence="1" id="KW-1133">Transmembrane helix</keyword>
<dbReference type="OrthoDB" id="9815466at2"/>
<evidence type="ECO:0000313" key="3">
    <source>
        <dbReference type="Proteomes" id="UP000004191"/>
    </source>
</evidence>
<dbReference type="AlphaFoldDB" id="H3NLB6"/>
<feature type="transmembrane region" description="Helical" evidence="1">
    <location>
        <begin position="151"/>
        <end position="167"/>
    </location>
</feature>
<feature type="transmembrane region" description="Helical" evidence="1">
    <location>
        <begin position="250"/>
        <end position="270"/>
    </location>
</feature>
<evidence type="ECO:0000256" key="1">
    <source>
        <dbReference type="SAM" id="Phobius"/>
    </source>
</evidence>
<dbReference type="Pfam" id="PF09586">
    <property type="entry name" value="YfhO"/>
    <property type="match status" value="1"/>
</dbReference>
<dbReference type="RefSeq" id="WP_005396905.1">
    <property type="nucleotide sequence ID" value="NZ_JH601088.1"/>
</dbReference>
<feature type="transmembrane region" description="Helical" evidence="1">
    <location>
        <begin position="850"/>
        <end position="870"/>
    </location>
</feature>
<proteinExistence type="predicted"/>
<dbReference type="eggNOG" id="COG4485">
    <property type="taxonomic scope" value="Bacteria"/>
</dbReference>
<reference evidence="2 3" key="1">
    <citation type="submission" date="2012-01" db="EMBL/GenBank/DDBJ databases">
        <title>The Genome Sequence of Helcococcus kunzii ATCC 51366.</title>
        <authorList>
            <consortium name="The Broad Institute Genome Sequencing Platform"/>
            <person name="Earl A."/>
            <person name="Ward D."/>
            <person name="Feldgarden M."/>
            <person name="Gevers D."/>
            <person name="Huys G."/>
            <person name="Young S.K."/>
            <person name="Zeng Q."/>
            <person name="Gargeya S."/>
            <person name="Fitzgerald M."/>
            <person name="Haas B."/>
            <person name="Abouelleil A."/>
            <person name="Alvarado L."/>
            <person name="Arachchi H.M."/>
            <person name="Berlin A."/>
            <person name="Chapman S.B."/>
            <person name="Gearin G."/>
            <person name="Goldberg J."/>
            <person name="Griggs A."/>
            <person name="Gujja S."/>
            <person name="Hansen M."/>
            <person name="Heiman D."/>
            <person name="Howarth C."/>
            <person name="Larimer J."/>
            <person name="Lui A."/>
            <person name="MacDonald P.J.P."/>
            <person name="McCowen C."/>
            <person name="Montmayeur A."/>
            <person name="Murphy C."/>
            <person name="Neiman D."/>
            <person name="Pearson M."/>
            <person name="Priest M."/>
            <person name="Roberts A."/>
            <person name="Saif S."/>
            <person name="Shea T."/>
            <person name="Sisk P."/>
            <person name="Stolte C."/>
            <person name="Sykes S."/>
            <person name="Wortman J."/>
            <person name="Nusbaum C."/>
            <person name="Birren B."/>
        </authorList>
    </citation>
    <scope>NUCLEOTIDE SEQUENCE [LARGE SCALE GENOMIC DNA]</scope>
    <source>
        <strain evidence="2 3">ATCC 51366</strain>
    </source>
</reference>
<feature type="transmembrane region" description="Helical" evidence="1">
    <location>
        <begin position="434"/>
        <end position="453"/>
    </location>
</feature>
<keyword evidence="1" id="KW-0812">Transmembrane</keyword>
<name>H3NLB6_9FIRM</name>
<feature type="transmembrane region" description="Helical" evidence="1">
    <location>
        <begin position="12"/>
        <end position="33"/>
    </location>
</feature>
<dbReference type="HOGENOM" id="CLU_008413_3_0_9"/>
<accession>H3NLB6</accession>
<sequence>MKRKFPNAKDKRLNLIFVIAIFTIISLIIHSPYLRGRLLLGVDHGDPIAQMYPFRHFIIKNFARGNFFYSFSYGLGGDFFTELSYYYTTSPIFYLVAIIGRITRIYNGSFLSSMHLVLLASILTQILSQIFMYILLEYEYNKDGDIRKKKLNIISSIIYGTTTYLLYRYLGFDFMAESFVYLPLVCYGIRKFDKERKPLLFIISFGIMVMSNFYFAFMNCIFIFTFMMIYSFEYTSFKNFISQVFERAKLVILGFGISAIGFLPSVYAFLHSDRQPVETTSRLFVKLDQIQYKLSSLFLNPNVIGGAIFLAFIILIYSFMLNKNVLRKNIISLLWCVLFFSPLAHSIMNGFSYESDRWYYLIAFAICFVLPYNLHNIIEKSKSIDFNMKIIYAIILLIGMIFLLGRHPYSFYALVCELIVLIILLFINKTRYMIDFLMIFVLGVSLIYNRGYINSRSPVLKDNNYYLNKATGTYGIDFNDDSFYRIANKKAENNDFIRRENSEMILGNRGTTVYNSVVNKDLMKWFKKDHNIWTFFTSPSHFRGLDNRLFLETIWGVKYKVNFDNDQINYDKKTKDNKIYYENPNNIGIDFWYDNYIPKEKYDKFSHAQKDAALMQSAVIEDKLNIDEANLDKTIENIDVDLNTAEIIDGKFENGILKIPYKKGKHAEDANRGKIIIPLSGKKENGEYLISFRLDLINKNIEDRRLKYVLDVNDRKIYKYKDTYQWTYLQDDFTIRVDGKADQIVISLTPGEYKFSNIDLSFSSYKNYEKWTNKLNKYNLENLVMKDDKIVGDIHNKENGVLGLSIPYSENWKISVDGKQVKTLRIDNALMGVYLEKGNHKVEIKYVPKIFYIGLGISLLSIALVTYFYIIKPKKTKDETFNKR</sequence>
<dbReference type="Proteomes" id="UP000004191">
    <property type="component" value="Unassembled WGS sequence"/>
</dbReference>
<feature type="transmembrane region" description="Helical" evidence="1">
    <location>
        <begin position="85"/>
        <end position="103"/>
    </location>
</feature>
<gene>
    <name evidence="2" type="ORF">HMPREF9709_00093</name>
</gene>
<keyword evidence="1" id="KW-0472">Membrane</keyword>
<evidence type="ECO:0000313" key="2">
    <source>
        <dbReference type="EMBL" id="EHR35997.1"/>
    </source>
</evidence>
<dbReference type="PANTHER" id="PTHR38454">
    <property type="entry name" value="INTEGRAL MEMBRANE PROTEIN-RELATED"/>
    <property type="match status" value="1"/>
</dbReference>
<feature type="transmembrane region" description="Helical" evidence="1">
    <location>
        <begin position="115"/>
        <end position="136"/>
    </location>
</feature>
<protein>
    <recommendedName>
        <fullName evidence="4">YfhO family protein</fullName>
    </recommendedName>
</protein>
<feature type="transmembrane region" description="Helical" evidence="1">
    <location>
        <begin position="358"/>
        <end position="374"/>
    </location>
</feature>
<keyword evidence="3" id="KW-1185">Reference proteome</keyword>
<dbReference type="PANTHER" id="PTHR38454:SF1">
    <property type="entry name" value="INTEGRAL MEMBRANE PROTEIN"/>
    <property type="match status" value="1"/>
</dbReference>
<organism evidence="2 3">
    <name type="scientific">Helcococcus kunzii ATCC 51366</name>
    <dbReference type="NCBI Taxonomy" id="883114"/>
    <lineage>
        <taxon>Bacteria</taxon>
        <taxon>Bacillati</taxon>
        <taxon>Bacillota</taxon>
        <taxon>Tissierellia</taxon>
        <taxon>Tissierellales</taxon>
        <taxon>Peptoniphilaceae</taxon>
        <taxon>Helcococcus</taxon>
    </lineage>
</organism>
<dbReference type="GeneID" id="96998116"/>
<feature type="transmembrane region" description="Helical" evidence="1">
    <location>
        <begin position="202"/>
        <end position="229"/>
    </location>
</feature>
<dbReference type="EMBL" id="AGEI01000003">
    <property type="protein sequence ID" value="EHR35997.1"/>
    <property type="molecule type" value="Genomic_DNA"/>
</dbReference>
<feature type="transmembrane region" description="Helical" evidence="1">
    <location>
        <begin position="333"/>
        <end position="352"/>
    </location>
</feature>
<feature type="transmembrane region" description="Helical" evidence="1">
    <location>
        <begin position="303"/>
        <end position="321"/>
    </location>
</feature>
<feature type="transmembrane region" description="Helical" evidence="1">
    <location>
        <begin position="409"/>
        <end position="427"/>
    </location>
</feature>
<dbReference type="STRING" id="883114.HMPREF9709_00093"/>
<evidence type="ECO:0008006" key="4">
    <source>
        <dbReference type="Google" id="ProtNLM"/>
    </source>
</evidence>
<dbReference type="InterPro" id="IPR018580">
    <property type="entry name" value="Uncharacterised_YfhO"/>
</dbReference>